<feature type="compositionally biased region" description="Basic residues" evidence="1">
    <location>
        <begin position="491"/>
        <end position="500"/>
    </location>
</feature>
<feature type="compositionally biased region" description="Basic and acidic residues" evidence="1">
    <location>
        <begin position="547"/>
        <end position="556"/>
    </location>
</feature>
<feature type="compositionally biased region" description="Pro residues" evidence="1">
    <location>
        <begin position="348"/>
        <end position="360"/>
    </location>
</feature>
<keyword evidence="3" id="KW-1185">Reference proteome</keyword>
<name>A0A8H5BBA2_9AGAR</name>
<organism evidence="2 3">
    <name type="scientific">Psilocybe cf. subviscida</name>
    <dbReference type="NCBI Taxonomy" id="2480587"/>
    <lineage>
        <taxon>Eukaryota</taxon>
        <taxon>Fungi</taxon>
        <taxon>Dikarya</taxon>
        <taxon>Basidiomycota</taxon>
        <taxon>Agaricomycotina</taxon>
        <taxon>Agaricomycetes</taxon>
        <taxon>Agaricomycetidae</taxon>
        <taxon>Agaricales</taxon>
        <taxon>Agaricineae</taxon>
        <taxon>Strophariaceae</taxon>
        <taxon>Psilocybe</taxon>
    </lineage>
</organism>
<gene>
    <name evidence="2" type="ORF">D9619_008660</name>
</gene>
<accession>A0A8H5BBA2</accession>
<proteinExistence type="predicted"/>
<reference evidence="2 3" key="1">
    <citation type="journal article" date="2020" name="ISME J.">
        <title>Uncovering the hidden diversity of litter-decomposition mechanisms in mushroom-forming fungi.</title>
        <authorList>
            <person name="Floudas D."/>
            <person name="Bentzer J."/>
            <person name="Ahren D."/>
            <person name="Johansson T."/>
            <person name="Persson P."/>
            <person name="Tunlid A."/>
        </authorList>
    </citation>
    <scope>NUCLEOTIDE SEQUENCE [LARGE SCALE GENOMIC DNA]</scope>
    <source>
        <strain evidence="2 3">CBS 101986</strain>
    </source>
</reference>
<feature type="compositionally biased region" description="Low complexity" evidence="1">
    <location>
        <begin position="223"/>
        <end position="278"/>
    </location>
</feature>
<sequence>MASSRSASPSPFSDAGPPPDHLEFSREFADDRYRVAKVLHDVREEIIRFQHRWRPELQVHDPFLDAVITHLRRFIPQMNRTGLVMLNDYVLSDNLRRTTLDNGVWLTYAPEALFPQTEGESTNSPEVIVLDHDEEEVQGQRVTEEEVIAFLEEIHPSSSASAGQVEEAQDAEPAANPTSNITPSEVLGKRPHADEEDDGPESSPPSPLKKQRHERSWSPSPSPGISNSVSDVSSPPLPASVSATAASTSAQPRSGPSSPSSSHSRSPPCSPRAAGSSARRSHPRPATPPGLRIIADHVQQPPASPSGLPNEVSIMAIDIGNGGLEIFERREAQRRLAEYNATRTRAPAPAPTPSPPPAAAPLPTVMPASSVPPALAVLPASVVPPVLAAPPTYFTAHQPPVAGPSVPAPSNGTTHLTHGTEPLDRIRLTRDHDFSTVTYLRRTGPPMSREAALDAERRAADQAAKRRQEEQEAAAAAAAAATTTEAGPSHTPKRSPKRRRAAQDSAEEAEREEAAASAEEERPAKRRTPSPLVAGPSKIGSARRARKSDDPKDKGKQPVRRSTRSKGTSA</sequence>
<feature type="compositionally biased region" description="Basic and acidic residues" evidence="1">
    <location>
        <begin position="451"/>
        <end position="470"/>
    </location>
</feature>
<protein>
    <submittedName>
        <fullName evidence="2">Uncharacterized protein</fullName>
    </submittedName>
</protein>
<feature type="region of interest" description="Disordered" evidence="1">
    <location>
        <begin position="158"/>
        <end position="310"/>
    </location>
</feature>
<dbReference type="EMBL" id="JAACJJ010000029">
    <property type="protein sequence ID" value="KAF5319696.1"/>
    <property type="molecule type" value="Genomic_DNA"/>
</dbReference>
<feature type="region of interest" description="Disordered" evidence="1">
    <location>
        <begin position="401"/>
        <end position="420"/>
    </location>
</feature>
<feature type="compositionally biased region" description="Low complexity" evidence="1">
    <location>
        <begin position="473"/>
        <end position="486"/>
    </location>
</feature>
<dbReference type="AlphaFoldDB" id="A0A8H5BBA2"/>
<evidence type="ECO:0000313" key="2">
    <source>
        <dbReference type="EMBL" id="KAF5319696.1"/>
    </source>
</evidence>
<evidence type="ECO:0000256" key="1">
    <source>
        <dbReference type="SAM" id="MobiDB-lite"/>
    </source>
</evidence>
<dbReference type="Proteomes" id="UP000567179">
    <property type="component" value="Unassembled WGS sequence"/>
</dbReference>
<comment type="caution">
    <text evidence="2">The sequence shown here is derived from an EMBL/GenBank/DDBJ whole genome shotgun (WGS) entry which is preliminary data.</text>
</comment>
<feature type="compositionally biased region" description="Low complexity" evidence="1">
    <location>
        <begin position="1"/>
        <end position="13"/>
    </location>
</feature>
<feature type="compositionally biased region" description="Low complexity" evidence="1">
    <location>
        <begin position="401"/>
        <end position="410"/>
    </location>
</feature>
<feature type="region of interest" description="Disordered" evidence="1">
    <location>
        <begin position="442"/>
        <end position="570"/>
    </location>
</feature>
<feature type="region of interest" description="Disordered" evidence="1">
    <location>
        <begin position="1"/>
        <end position="21"/>
    </location>
</feature>
<evidence type="ECO:0000313" key="3">
    <source>
        <dbReference type="Proteomes" id="UP000567179"/>
    </source>
</evidence>
<feature type="region of interest" description="Disordered" evidence="1">
    <location>
        <begin position="342"/>
        <end position="368"/>
    </location>
</feature>